<name>A0A423UXG0_STRGL</name>
<reference evidence="2 3" key="1">
    <citation type="submission" date="2018-08" db="EMBL/GenBank/DDBJ databases">
        <title>Streptomyces globisporus 1912-4Crt, whole genome shotgun sequence.</title>
        <authorList>
            <person name="Matselyukh B."/>
        </authorList>
    </citation>
    <scope>NUCLEOTIDE SEQUENCE [LARGE SCALE GENOMIC DNA]</scope>
    <source>
        <strain evidence="2 3">1912-4Crt</strain>
    </source>
</reference>
<keyword evidence="1" id="KW-1133">Transmembrane helix</keyword>
<dbReference type="AlphaFoldDB" id="A0A423UXG0"/>
<evidence type="ECO:0000256" key="1">
    <source>
        <dbReference type="SAM" id="Phobius"/>
    </source>
</evidence>
<feature type="transmembrane region" description="Helical" evidence="1">
    <location>
        <begin position="112"/>
        <end position="134"/>
    </location>
</feature>
<feature type="transmembrane region" description="Helical" evidence="1">
    <location>
        <begin position="87"/>
        <end position="106"/>
    </location>
</feature>
<dbReference type="Proteomes" id="UP000285596">
    <property type="component" value="Unassembled WGS sequence"/>
</dbReference>
<organism evidence="2 3">
    <name type="scientific">Streptomyces globisporus</name>
    <dbReference type="NCBI Taxonomy" id="1908"/>
    <lineage>
        <taxon>Bacteria</taxon>
        <taxon>Bacillati</taxon>
        <taxon>Actinomycetota</taxon>
        <taxon>Actinomycetes</taxon>
        <taxon>Kitasatosporales</taxon>
        <taxon>Streptomycetaceae</taxon>
        <taxon>Streptomyces</taxon>
    </lineage>
</organism>
<feature type="transmembrane region" description="Helical" evidence="1">
    <location>
        <begin position="141"/>
        <end position="157"/>
    </location>
</feature>
<feature type="transmembrane region" description="Helical" evidence="1">
    <location>
        <begin position="12"/>
        <end position="37"/>
    </location>
</feature>
<protein>
    <submittedName>
        <fullName evidence="2">Uncharacterized protein</fullName>
    </submittedName>
</protein>
<feature type="transmembrane region" description="Helical" evidence="1">
    <location>
        <begin position="57"/>
        <end position="75"/>
    </location>
</feature>
<proteinExistence type="predicted"/>
<accession>A0A423UXG0</accession>
<keyword evidence="1" id="KW-0472">Membrane</keyword>
<sequence length="201" mass="21541">MIRSDFARYARVHRATAILTGTAVVVVLSALFGGSNIALPSIGSGGLTTGVPFRRELPLLSAVFLSAALGSAMAKHEEMGGSAMHRYRLRYCVGLMLTVCVVSFGVEGLAVGVEAGVVFVRSILIWFGLALLSIRMFGPQLSWPLPLASALVLIWYPQEWWDWTANSATDLVSWAAAAVALAVGATASAATSWRTRDWSRR</sequence>
<gene>
    <name evidence="2" type="ORF">D3105_18885</name>
</gene>
<evidence type="ECO:0000313" key="3">
    <source>
        <dbReference type="Proteomes" id="UP000285596"/>
    </source>
</evidence>
<keyword evidence="1" id="KW-0812">Transmembrane</keyword>
<feature type="transmembrane region" description="Helical" evidence="1">
    <location>
        <begin position="172"/>
        <end position="193"/>
    </location>
</feature>
<comment type="caution">
    <text evidence="2">The sequence shown here is derived from an EMBL/GenBank/DDBJ whole genome shotgun (WGS) entry which is preliminary data.</text>
</comment>
<evidence type="ECO:0000313" key="2">
    <source>
        <dbReference type="EMBL" id="ROV67036.1"/>
    </source>
</evidence>
<dbReference type="EMBL" id="QWFA01000096">
    <property type="protein sequence ID" value="ROV67036.1"/>
    <property type="molecule type" value="Genomic_DNA"/>
</dbReference>